<evidence type="ECO:0000256" key="1">
    <source>
        <dbReference type="ARBA" id="ARBA00004141"/>
    </source>
</evidence>
<dbReference type="SUPFAM" id="SSF81324">
    <property type="entry name" value="Voltage-gated potassium channels"/>
    <property type="match status" value="1"/>
</dbReference>
<protein>
    <submittedName>
        <fullName evidence="10">Potassium channel family protein</fullName>
    </submittedName>
</protein>
<feature type="transmembrane region" description="Helical" evidence="8">
    <location>
        <begin position="26"/>
        <end position="45"/>
    </location>
</feature>
<keyword evidence="11" id="KW-1185">Reference proteome</keyword>
<evidence type="ECO:0000313" key="11">
    <source>
        <dbReference type="Proteomes" id="UP001565236"/>
    </source>
</evidence>
<evidence type="ECO:0000256" key="6">
    <source>
        <dbReference type="ARBA" id="ARBA00023136"/>
    </source>
</evidence>
<dbReference type="InterPro" id="IPR013099">
    <property type="entry name" value="K_chnl_dom"/>
</dbReference>
<organism evidence="10 11">
    <name type="scientific">Ligilactobacillus faecis</name>
    <dbReference type="NCBI Taxonomy" id="762833"/>
    <lineage>
        <taxon>Bacteria</taxon>
        <taxon>Bacillati</taxon>
        <taxon>Bacillota</taxon>
        <taxon>Bacilli</taxon>
        <taxon>Lactobacillales</taxon>
        <taxon>Lactobacillaceae</taxon>
        <taxon>Ligilactobacillus</taxon>
    </lineage>
</organism>
<evidence type="ECO:0000256" key="7">
    <source>
        <dbReference type="ARBA" id="ARBA00023303"/>
    </source>
</evidence>
<feature type="transmembrane region" description="Helical" evidence="8">
    <location>
        <begin position="81"/>
        <end position="102"/>
    </location>
</feature>
<feature type="domain" description="Potassium channel" evidence="9">
    <location>
        <begin position="31"/>
        <end position="102"/>
    </location>
</feature>
<keyword evidence="7 10" id="KW-0407">Ion channel</keyword>
<keyword evidence="4 8" id="KW-1133">Transmembrane helix</keyword>
<comment type="subcellular location">
    <subcellularLocation>
        <location evidence="1">Membrane</location>
        <topology evidence="1">Multi-pass membrane protein</topology>
    </subcellularLocation>
</comment>
<dbReference type="RefSeq" id="WP_280607225.1">
    <property type="nucleotide sequence ID" value="NZ_CP123639.1"/>
</dbReference>
<keyword evidence="6 8" id="KW-0472">Membrane</keyword>
<proteinExistence type="predicted"/>
<dbReference type="Pfam" id="PF07885">
    <property type="entry name" value="Ion_trans_2"/>
    <property type="match status" value="1"/>
</dbReference>
<dbReference type="GO" id="GO:0034220">
    <property type="term" value="P:monoatomic ion transmembrane transport"/>
    <property type="evidence" value="ECO:0007669"/>
    <property type="project" value="UniProtKB-KW"/>
</dbReference>
<dbReference type="Proteomes" id="UP001565236">
    <property type="component" value="Unassembled WGS sequence"/>
</dbReference>
<gene>
    <name evidence="10" type="ORF">AALT52_05560</name>
</gene>
<reference evidence="10 11" key="1">
    <citation type="submission" date="2024-03" db="EMBL/GenBank/DDBJ databases">
        <title>Mouse gut bacterial collection (mGBC) of GemPharmatech.</title>
        <authorList>
            <person name="He Y."/>
            <person name="Dong L."/>
            <person name="Wu D."/>
            <person name="Gao X."/>
            <person name="Lin Z."/>
        </authorList>
    </citation>
    <scope>NUCLEOTIDE SEQUENCE [LARGE SCALE GENOMIC DNA]</scope>
    <source>
        <strain evidence="10 11">15-30</strain>
    </source>
</reference>
<sequence length="112" mass="12715">MLSFFLLFKRIKTILHLIFKQEDQKALLLSTFFILMIGTLFYHTIEKLDYLDALYLAVMTLTTVGYGDLAPQTTLGKLFTIGYVFVGIGLISASIATFSSTIDKLKHNDQRK</sequence>
<evidence type="ECO:0000256" key="3">
    <source>
        <dbReference type="ARBA" id="ARBA00022692"/>
    </source>
</evidence>
<dbReference type="PANTHER" id="PTHR11003">
    <property type="entry name" value="POTASSIUM CHANNEL, SUBFAMILY K"/>
    <property type="match status" value="1"/>
</dbReference>
<evidence type="ECO:0000256" key="8">
    <source>
        <dbReference type="SAM" id="Phobius"/>
    </source>
</evidence>
<keyword evidence="3 8" id="KW-0812">Transmembrane</keyword>
<dbReference type="Gene3D" id="1.10.287.70">
    <property type="match status" value="1"/>
</dbReference>
<name>A0ABV4DSB0_9LACO</name>
<accession>A0ABV4DSB0</accession>
<dbReference type="EMBL" id="JBCLUF010000016">
    <property type="protein sequence ID" value="MEY8662352.1"/>
    <property type="molecule type" value="Genomic_DNA"/>
</dbReference>
<evidence type="ECO:0000259" key="9">
    <source>
        <dbReference type="Pfam" id="PF07885"/>
    </source>
</evidence>
<dbReference type="InterPro" id="IPR003280">
    <property type="entry name" value="2pore_dom_K_chnl"/>
</dbReference>
<dbReference type="PANTHER" id="PTHR11003:SF291">
    <property type="entry name" value="IP11374P"/>
    <property type="match status" value="1"/>
</dbReference>
<evidence type="ECO:0000313" key="10">
    <source>
        <dbReference type="EMBL" id="MEY8662352.1"/>
    </source>
</evidence>
<evidence type="ECO:0000256" key="2">
    <source>
        <dbReference type="ARBA" id="ARBA00022448"/>
    </source>
</evidence>
<comment type="caution">
    <text evidence="10">The sequence shown here is derived from an EMBL/GenBank/DDBJ whole genome shotgun (WGS) entry which is preliminary data.</text>
</comment>
<evidence type="ECO:0000256" key="5">
    <source>
        <dbReference type="ARBA" id="ARBA00023065"/>
    </source>
</evidence>
<keyword evidence="2" id="KW-0813">Transport</keyword>
<keyword evidence="5" id="KW-0406">Ion transport</keyword>
<evidence type="ECO:0000256" key="4">
    <source>
        <dbReference type="ARBA" id="ARBA00022989"/>
    </source>
</evidence>